<dbReference type="Proteomes" id="UP000702425">
    <property type="component" value="Unassembled WGS sequence"/>
</dbReference>
<dbReference type="SUPFAM" id="SSF47384">
    <property type="entry name" value="Homodimeric domain of signal transducing histidine kinase"/>
    <property type="match status" value="1"/>
</dbReference>
<proteinExistence type="predicted"/>
<dbReference type="EMBL" id="SRRZ01000088">
    <property type="protein sequence ID" value="NQE36525.1"/>
    <property type="molecule type" value="Genomic_DNA"/>
</dbReference>
<dbReference type="InterPro" id="IPR029016">
    <property type="entry name" value="GAF-like_dom_sf"/>
</dbReference>
<dbReference type="InterPro" id="IPR003018">
    <property type="entry name" value="GAF"/>
</dbReference>
<keyword evidence="4 13" id="KW-0808">Transferase</keyword>
<accession>A0ABX2D3P6</accession>
<dbReference type="Pfam" id="PF02518">
    <property type="entry name" value="HATPase_c"/>
    <property type="match status" value="1"/>
</dbReference>
<dbReference type="InterPro" id="IPR003661">
    <property type="entry name" value="HisK_dim/P_dom"/>
</dbReference>
<dbReference type="CDD" id="cd16922">
    <property type="entry name" value="HATPase_EvgS-ArcB-TorS-like"/>
    <property type="match status" value="1"/>
</dbReference>
<evidence type="ECO:0000256" key="2">
    <source>
        <dbReference type="ARBA" id="ARBA00012438"/>
    </source>
</evidence>
<organism evidence="13 14">
    <name type="scientific">Microcoleus asticus IPMA8</name>
    <dbReference type="NCBI Taxonomy" id="2563858"/>
    <lineage>
        <taxon>Bacteria</taxon>
        <taxon>Bacillati</taxon>
        <taxon>Cyanobacteriota</taxon>
        <taxon>Cyanophyceae</taxon>
        <taxon>Oscillatoriophycideae</taxon>
        <taxon>Oscillatoriales</taxon>
        <taxon>Microcoleaceae</taxon>
        <taxon>Microcoleus</taxon>
        <taxon>Microcoleus asticus</taxon>
    </lineage>
</organism>
<dbReference type="InterPro" id="IPR001789">
    <property type="entry name" value="Sig_transdc_resp-reg_receiver"/>
</dbReference>
<dbReference type="Pfam" id="PF13191">
    <property type="entry name" value="AAA_16"/>
    <property type="match status" value="1"/>
</dbReference>
<dbReference type="PANTHER" id="PTHR43642">
    <property type="entry name" value="HYBRID SIGNAL TRANSDUCTION HISTIDINE KINASE G"/>
    <property type="match status" value="1"/>
</dbReference>
<dbReference type="PROSITE" id="PS50112">
    <property type="entry name" value="PAS"/>
    <property type="match status" value="2"/>
</dbReference>
<dbReference type="PROSITE" id="PS50109">
    <property type="entry name" value="HIS_KIN"/>
    <property type="match status" value="1"/>
</dbReference>
<dbReference type="InterPro" id="IPR005467">
    <property type="entry name" value="His_kinase_dom"/>
</dbReference>
<evidence type="ECO:0000313" key="13">
    <source>
        <dbReference type="EMBL" id="NQE36525.1"/>
    </source>
</evidence>
<evidence type="ECO:0000256" key="5">
    <source>
        <dbReference type="ARBA" id="ARBA00022777"/>
    </source>
</evidence>
<keyword evidence="3 7" id="KW-0597">Phosphoprotein</keyword>
<dbReference type="CDD" id="cd00130">
    <property type="entry name" value="PAS"/>
    <property type="match status" value="2"/>
</dbReference>
<dbReference type="GO" id="GO:0004673">
    <property type="term" value="F:protein histidine kinase activity"/>
    <property type="evidence" value="ECO:0007669"/>
    <property type="project" value="UniProtKB-EC"/>
</dbReference>
<dbReference type="Pfam" id="PF00072">
    <property type="entry name" value="Response_reg"/>
    <property type="match status" value="1"/>
</dbReference>
<feature type="domain" description="PAS" evidence="11">
    <location>
        <begin position="1657"/>
        <end position="1727"/>
    </location>
</feature>
<sequence>MDAITDLPGYRITEQLYAGSRTLVYRGVRESDRTLVVIKLLRNEYPSFSELVHFRNQYTIAKNLNLPSIVKPFDLAPYKNAYALIMEDFGGVSLSTYLKAATDRNQPDKSGALENFLNKALQLAEILHYLYQNRVIHKDIKPANLLIHPETKQVKLIDFSIASLLPRETQEIHNPNVLEGTLAYISPEQTGRMNRGIDYRTDFYSLGVTLYELLTGKLPFECDDPMELIHCHIAKQPPSINSKEIPQVVSDIVMKLMAKNAEARYQTALGLKHDLERCLQQCQETGKIETFELGTRDICDRFLIPEKLYGRETEVQTLLNAFERVANGISELMLVAGFSGIGKTAVVNEVHKPIVRQRGYFIKGKFDQFNRNIPFSAFVQAFRDFMAQLLSESDAKIQEWKTQILEALGDSGQVIIEVIPELERIIGSQPPAPELSGMAAQNFFNLLFHKFIAVFTKKEHPLVIFLDDLQWADSASLKLMQLLVNESQLGYLLLLGAYRDNEVSPGHPLMLTLDEVRKAGTTLNTIALAPLDQISLNQLVADTLVCEPTLALPLTELVYQKTQGNPFFATQFLKALHQDKLIIFDIESGHWQCDISKVREAALTDDVMEFMAQQLQKMPATTQSVLKLAACIGNQFELATLAIVSESSETETATALWKALQEELIIPQSEVYKFYVGAEQAISEATTQTVAYRFLHDRVQQAAYSLIPEAERAIAHYQIGQLLLQQISLSAREERIFELVNQLNYGTTLLVEQQEREELAQLNLTACRKARLATAYQAAREYATEGLKLLGTDAWQGQYEMTLSLYDLAAEVAFLAGDFEQMHQWIEAVIHHAKTPLERVQVYQVKIQALVARNKFVEAIAIGQSVFQMLGVNLPDSPTLEDIRPVKQEIDALIGDRSIETFIHLPNMTDAQQLAIMQNAARLTPVCYMTGSKLYFLIVALQVKLSIQFGNSPVSPYCYAGYAFQLRILWGDMTKVPQFGQLGYQLASEPDAKNIRAATALLMGGYVGPWTTHLQESLPILLDGYQAGLETGNLEFMGYDAQFYCFNAYWCGQPLTELEPQIRAYYQQLCDLHQVTAANCVLAYWQAALILLGQSENEIPLRQDSYEEKILDEAKVDFYRLSFFYLYRFTLNYWLEDFAKAEHDGDQTRQYLAGGMGSVVEPILYFYDSLTVLATPCESMTDSEPRWQRMQENQAKLEEWAHYAPMNYLHKYHLVEAQKHQLLNCKKEALEFYDLAIQGAKENGSIQEEGLANELAAKFYWEWGKEKVAASYMQEAYYCYARWGAVAKVRDLEKRYPQLLQSIAKRETVSISSTQSSASTTMTDTNILDFATVMKASQVLAGEIVLDNLLAKLLKIVLENAGATSGFLILDRGSELWIEAAGQLESHQVFVPQTVSVDNSLVVPLSIINYVARTQQDVVLADARLAEKFINDSYIKLHQPKSVLCATIQGQGQLIGLVYLENNLTTSAFTPNRLSVVRMLCSLAAISIKNAQLYDQLGEYSRTLEGKVIERTQELQQEIAVRMQTEVALGQSEEKFFKAFRSSPNPIAIARLADGRYIEVNDSFLSTFSYSREEVIGFTPIELNLWVNLEECGRYRQLLQESGVFRNQEFDCRTSAGEVRKMLVSADIIELGGEACLLLVTNDITDRQRVEEALKESEGKYRDLVETSQDMILSVDSEGRYTFVNAAVKQIFGYSPEEMIGRKFSDFKSPEQLVKDNDIFQRTLNGESFFQYETIQLAKDSRPINLRANAIVVRDSEGNVLGITGTASDITESKKAEEALQQAKEVADAANKAKSEFLSNMSHELRTPLNAILGFTQVLARDSSLSHIQQGQLGIISRSGEHLLALINDVLEMSKIEAGRITLNPTSFDLYHLLHSLEEMLKLKADSKGLQLSWHINSNIPQYVKTDESKLRQVLINLLGNAIKFTTEGSVTLRVAAISAKQKSPTDNEPRTITFEVEDTGHGIAPTEVDSLFEAFVQTDAGRKSQEGTGLGLPISRQFVQLMGGDITVSSTLNRGTIFSFDIQISSPEMAEVQPRQSRRRVIGLEPNQPSYRILVVDDKWESRLLLVHLLEPLGLEVREAVNGQEAIRIWETWKPHLIWMDMQMPVIDGYEATRQIKAKIQEEATPIVALTASAFEEERAIVLSSGCDDFVSKPFQEEVIFAKMAEHLGVQYLYEDLPNFTLSQLDGQDLSVKEGEKTEFLRTTLAAMPKDWVIQLHQAAIDADAELILSLVAAIRESHTSLAETIADWANNFRFDKITNLTEEMIP</sequence>
<dbReference type="SMART" id="SM00086">
    <property type="entry name" value="PAC"/>
    <property type="match status" value="2"/>
</dbReference>
<dbReference type="CDD" id="cd14014">
    <property type="entry name" value="STKc_PknB_like"/>
    <property type="match status" value="1"/>
</dbReference>
<feature type="domain" description="Protein kinase" evidence="8">
    <location>
        <begin position="10"/>
        <end position="276"/>
    </location>
</feature>
<dbReference type="Pfam" id="PF00069">
    <property type="entry name" value="Pkinase"/>
    <property type="match status" value="1"/>
</dbReference>
<dbReference type="CDD" id="cd00082">
    <property type="entry name" value="HisKA"/>
    <property type="match status" value="1"/>
</dbReference>
<evidence type="ECO:0000256" key="7">
    <source>
        <dbReference type="PROSITE-ProRule" id="PRU00169"/>
    </source>
</evidence>
<feature type="domain" description="Histidine kinase" evidence="9">
    <location>
        <begin position="1800"/>
        <end position="2027"/>
    </location>
</feature>
<dbReference type="Gene3D" id="3.30.200.20">
    <property type="entry name" value="Phosphorylase Kinase, domain 1"/>
    <property type="match status" value="1"/>
</dbReference>
<dbReference type="SMART" id="SM00065">
    <property type="entry name" value="GAF"/>
    <property type="match status" value="1"/>
</dbReference>
<evidence type="ECO:0000259" key="11">
    <source>
        <dbReference type="PROSITE" id="PS50112"/>
    </source>
</evidence>
<feature type="domain" description="Response regulatory" evidence="10">
    <location>
        <begin position="2053"/>
        <end position="2169"/>
    </location>
</feature>
<dbReference type="CDD" id="cd17546">
    <property type="entry name" value="REC_hyHK_CKI1_RcsC-like"/>
    <property type="match status" value="1"/>
</dbReference>
<feature type="domain" description="PAS" evidence="11">
    <location>
        <begin position="1532"/>
        <end position="1577"/>
    </location>
</feature>
<evidence type="ECO:0000259" key="10">
    <source>
        <dbReference type="PROSITE" id="PS50110"/>
    </source>
</evidence>
<dbReference type="InterPro" id="IPR013767">
    <property type="entry name" value="PAS_fold"/>
</dbReference>
<dbReference type="InterPro" id="IPR003594">
    <property type="entry name" value="HATPase_dom"/>
</dbReference>
<evidence type="ECO:0000313" key="14">
    <source>
        <dbReference type="Proteomes" id="UP000702425"/>
    </source>
</evidence>
<evidence type="ECO:0000256" key="1">
    <source>
        <dbReference type="ARBA" id="ARBA00000085"/>
    </source>
</evidence>
<evidence type="ECO:0000256" key="3">
    <source>
        <dbReference type="ARBA" id="ARBA00022553"/>
    </source>
</evidence>
<evidence type="ECO:0000256" key="4">
    <source>
        <dbReference type="ARBA" id="ARBA00022679"/>
    </source>
</evidence>
<dbReference type="SUPFAM" id="SSF55785">
    <property type="entry name" value="PYP-like sensor domain (PAS domain)"/>
    <property type="match status" value="2"/>
</dbReference>
<dbReference type="Pfam" id="PF01590">
    <property type="entry name" value="GAF"/>
    <property type="match status" value="1"/>
</dbReference>
<dbReference type="NCBIfam" id="TIGR00229">
    <property type="entry name" value="sensory_box"/>
    <property type="match status" value="2"/>
</dbReference>
<dbReference type="InterPro" id="IPR041664">
    <property type="entry name" value="AAA_16"/>
</dbReference>
<protein>
    <recommendedName>
        <fullName evidence="2">histidine kinase</fullName>
        <ecNumber evidence="2">2.7.13.3</ecNumber>
    </recommendedName>
</protein>
<dbReference type="SMART" id="SM00387">
    <property type="entry name" value="HATPase_c"/>
    <property type="match status" value="1"/>
</dbReference>
<dbReference type="PROSITE" id="PS50110">
    <property type="entry name" value="RESPONSE_REGULATORY"/>
    <property type="match status" value="1"/>
</dbReference>
<dbReference type="Pfam" id="PF13188">
    <property type="entry name" value="PAS_8"/>
    <property type="match status" value="1"/>
</dbReference>
<dbReference type="PROSITE" id="PS00108">
    <property type="entry name" value="PROTEIN_KINASE_ST"/>
    <property type="match status" value="1"/>
</dbReference>
<comment type="catalytic activity">
    <reaction evidence="1">
        <text>ATP + protein L-histidine = ADP + protein N-phospho-L-histidine.</text>
        <dbReference type="EC" id="2.7.13.3"/>
    </reaction>
</comment>
<dbReference type="SUPFAM" id="SSF56112">
    <property type="entry name" value="Protein kinase-like (PK-like)"/>
    <property type="match status" value="1"/>
</dbReference>
<feature type="domain" description="PAC" evidence="12">
    <location>
        <begin position="1728"/>
        <end position="1782"/>
    </location>
</feature>
<evidence type="ECO:0000259" key="9">
    <source>
        <dbReference type="PROSITE" id="PS50109"/>
    </source>
</evidence>
<dbReference type="Gene3D" id="1.10.510.10">
    <property type="entry name" value="Transferase(Phosphotransferase) domain 1"/>
    <property type="match status" value="1"/>
</dbReference>
<dbReference type="InterPro" id="IPR000014">
    <property type="entry name" value="PAS"/>
</dbReference>
<evidence type="ECO:0000259" key="8">
    <source>
        <dbReference type="PROSITE" id="PS50011"/>
    </source>
</evidence>
<dbReference type="Gene3D" id="3.30.450.20">
    <property type="entry name" value="PAS domain"/>
    <property type="match status" value="2"/>
</dbReference>
<dbReference type="InterPro" id="IPR004358">
    <property type="entry name" value="Sig_transdc_His_kin-like_C"/>
</dbReference>
<keyword evidence="14" id="KW-1185">Reference proteome</keyword>
<dbReference type="SMART" id="SM00388">
    <property type="entry name" value="HisKA"/>
    <property type="match status" value="1"/>
</dbReference>
<dbReference type="SMART" id="SM00091">
    <property type="entry name" value="PAS"/>
    <property type="match status" value="2"/>
</dbReference>
<dbReference type="InterPro" id="IPR011009">
    <property type="entry name" value="Kinase-like_dom_sf"/>
</dbReference>
<dbReference type="RefSeq" id="WP_172190419.1">
    <property type="nucleotide sequence ID" value="NZ_CAWPPK010000305.1"/>
</dbReference>
<dbReference type="PROSITE" id="PS50011">
    <property type="entry name" value="PROTEIN_KINASE_DOM"/>
    <property type="match status" value="1"/>
</dbReference>
<dbReference type="SMART" id="SM00448">
    <property type="entry name" value="REC"/>
    <property type="match status" value="1"/>
</dbReference>
<dbReference type="Pfam" id="PF00989">
    <property type="entry name" value="PAS"/>
    <property type="match status" value="1"/>
</dbReference>
<dbReference type="InterPro" id="IPR053159">
    <property type="entry name" value="Hybrid_Histidine_Kinase"/>
</dbReference>
<dbReference type="Gene3D" id="3.40.50.300">
    <property type="entry name" value="P-loop containing nucleotide triphosphate hydrolases"/>
    <property type="match status" value="1"/>
</dbReference>
<gene>
    <name evidence="13" type="primary">arcB_14</name>
    <name evidence="13" type="ORF">E5S67_04290</name>
</gene>
<dbReference type="Gene3D" id="3.30.450.40">
    <property type="match status" value="1"/>
</dbReference>
<dbReference type="Gene3D" id="1.10.287.130">
    <property type="match status" value="1"/>
</dbReference>
<dbReference type="Gene3D" id="3.30.565.10">
    <property type="entry name" value="Histidine kinase-like ATPase, C-terminal domain"/>
    <property type="match status" value="1"/>
</dbReference>
<reference evidence="13 14" key="1">
    <citation type="journal article" date="2020" name="Sci. Rep.">
        <title>A novel cyanobacterial geosmin producer, revising GeoA distribution and dispersion patterns in Bacteria.</title>
        <authorList>
            <person name="Churro C."/>
            <person name="Semedo-Aguiar A.P."/>
            <person name="Silva A.D."/>
            <person name="Pereira-Leal J.B."/>
            <person name="Leite R.B."/>
        </authorList>
    </citation>
    <scope>NUCLEOTIDE SEQUENCE [LARGE SCALE GENOMIC DNA]</scope>
    <source>
        <strain evidence="13 14">IPMA8</strain>
    </source>
</reference>
<dbReference type="SUPFAM" id="SSF55874">
    <property type="entry name" value="ATPase domain of HSP90 chaperone/DNA topoisomerase II/histidine kinase"/>
    <property type="match status" value="1"/>
</dbReference>
<dbReference type="SMART" id="SM00220">
    <property type="entry name" value="S_TKc"/>
    <property type="match status" value="1"/>
</dbReference>
<dbReference type="SUPFAM" id="SSF52172">
    <property type="entry name" value="CheY-like"/>
    <property type="match status" value="1"/>
</dbReference>
<dbReference type="Gene3D" id="3.40.50.2300">
    <property type="match status" value="1"/>
</dbReference>
<dbReference type="PANTHER" id="PTHR43642:SF1">
    <property type="entry name" value="HYBRID SIGNAL TRANSDUCTION HISTIDINE KINASE G"/>
    <property type="match status" value="1"/>
</dbReference>
<dbReference type="InterPro" id="IPR036097">
    <property type="entry name" value="HisK_dim/P_sf"/>
</dbReference>
<feature type="modified residue" description="4-aspartylphosphate" evidence="7">
    <location>
        <position position="2102"/>
    </location>
</feature>
<dbReference type="PROSITE" id="PS50113">
    <property type="entry name" value="PAC"/>
    <property type="match status" value="1"/>
</dbReference>
<dbReference type="InterPro" id="IPR036890">
    <property type="entry name" value="HATPase_C_sf"/>
</dbReference>
<dbReference type="InterPro" id="IPR000700">
    <property type="entry name" value="PAS-assoc_C"/>
</dbReference>
<dbReference type="InterPro" id="IPR001610">
    <property type="entry name" value="PAC"/>
</dbReference>
<dbReference type="InterPro" id="IPR000719">
    <property type="entry name" value="Prot_kinase_dom"/>
</dbReference>
<evidence type="ECO:0000256" key="6">
    <source>
        <dbReference type="ARBA" id="ARBA00023012"/>
    </source>
</evidence>
<dbReference type="EC" id="2.7.13.3" evidence="2"/>
<dbReference type="InterPro" id="IPR008271">
    <property type="entry name" value="Ser/Thr_kinase_AS"/>
</dbReference>
<dbReference type="Pfam" id="PF00512">
    <property type="entry name" value="HisKA"/>
    <property type="match status" value="1"/>
</dbReference>
<dbReference type="InterPro" id="IPR011006">
    <property type="entry name" value="CheY-like_superfamily"/>
</dbReference>
<dbReference type="SUPFAM" id="SSF52540">
    <property type="entry name" value="P-loop containing nucleoside triphosphate hydrolases"/>
    <property type="match status" value="1"/>
</dbReference>
<dbReference type="SUPFAM" id="SSF55781">
    <property type="entry name" value="GAF domain-like"/>
    <property type="match status" value="1"/>
</dbReference>
<name>A0ABX2D3P6_9CYAN</name>
<evidence type="ECO:0000259" key="12">
    <source>
        <dbReference type="PROSITE" id="PS50113"/>
    </source>
</evidence>
<keyword evidence="6" id="KW-0902">Two-component regulatory system</keyword>
<keyword evidence="5" id="KW-0418">Kinase</keyword>
<comment type="caution">
    <text evidence="13">The sequence shown here is derived from an EMBL/GenBank/DDBJ whole genome shotgun (WGS) entry which is preliminary data.</text>
</comment>
<dbReference type="PRINTS" id="PR00344">
    <property type="entry name" value="BCTRLSENSOR"/>
</dbReference>
<dbReference type="InterPro" id="IPR027417">
    <property type="entry name" value="P-loop_NTPase"/>
</dbReference>
<dbReference type="InterPro" id="IPR035965">
    <property type="entry name" value="PAS-like_dom_sf"/>
</dbReference>